<name>A0A0A9BKT1_ARUDO</name>
<evidence type="ECO:0000256" key="1">
    <source>
        <dbReference type="SAM" id="MobiDB-lite"/>
    </source>
</evidence>
<feature type="region of interest" description="Disordered" evidence="1">
    <location>
        <begin position="1"/>
        <end position="23"/>
    </location>
</feature>
<feature type="compositionally biased region" description="Pro residues" evidence="1">
    <location>
        <begin position="8"/>
        <end position="20"/>
    </location>
</feature>
<accession>A0A0A9BKT1</accession>
<evidence type="ECO:0000313" key="2">
    <source>
        <dbReference type="EMBL" id="JAD61830.1"/>
    </source>
</evidence>
<protein>
    <submittedName>
        <fullName evidence="2">Uncharacterized protein</fullName>
    </submittedName>
</protein>
<organism evidence="2">
    <name type="scientific">Arundo donax</name>
    <name type="common">Giant reed</name>
    <name type="synonym">Donax arundinaceus</name>
    <dbReference type="NCBI Taxonomy" id="35708"/>
    <lineage>
        <taxon>Eukaryota</taxon>
        <taxon>Viridiplantae</taxon>
        <taxon>Streptophyta</taxon>
        <taxon>Embryophyta</taxon>
        <taxon>Tracheophyta</taxon>
        <taxon>Spermatophyta</taxon>
        <taxon>Magnoliopsida</taxon>
        <taxon>Liliopsida</taxon>
        <taxon>Poales</taxon>
        <taxon>Poaceae</taxon>
        <taxon>PACMAD clade</taxon>
        <taxon>Arundinoideae</taxon>
        <taxon>Arundineae</taxon>
        <taxon>Arundo</taxon>
    </lineage>
</organism>
<sequence length="84" mass="9631">MYTKLQRSPPPPPPPRSPSPRPRHRLQIVDGVEVPIEQEIQYKEYCRRSANCEGRSCLCHMCFFEMPCAPNGIVASFGLRPQTF</sequence>
<dbReference type="AlphaFoldDB" id="A0A0A9BKT1"/>
<reference evidence="2" key="1">
    <citation type="submission" date="2014-09" db="EMBL/GenBank/DDBJ databases">
        <authorList>
            <person name="Magalhaes I.L.F."/>
            <person name="Oliveira U."/>
            <person name="Santos F.R."/>
            <person name="Vidigal T.H.D.A."/>
            <person name="Brescovit A.D."/>
            <person name="Santos A.J."/>
        </authorList>
    </citation>
    <scope>NUCLEOTIDE SEQUENCE</scope>
    <source>
        <tissue evidence="2">Shoot tissue taken approximately 20 cm above the soil surface</tissue>
    </source>
</reference>
<proteinExistence type="predicted"/>
<reference evidence="2" key="2">
    <citation type="journal article" date="2015" name="Data Brief">
        <title>Shoot transcriptome of the giant reed, Arundo donax.</title>
        <authorList>
            <person name="Barrero R.A."/>
            <person name="Guerrero F.D."/>
            <person name="Moolhuijzen P."/>
            <person name="Goolsby J.A."/>
            <person name="Tidwell J."/>
            <person name="Bellgard S.E."/>
            <person name="Bellgard M.I."/>
        </authorList>
    </citation>
    <scope>NUCLEOTIDE SEQUENCE</scope>
    <source>
        <tissue evidence="2">Shoot tissue taken approximately 20 cm above the soil surface</tissue>
    </source>
</reference>
<dbReference type="EMBL" id="GBRH01236065">
    <property type="protein sequence ID" value="JAD61830.1"/>
    <property type="molecule type" value="Transcribed_RNA"/>
</dbReference>